<dbReference type="EMBL" id="MFFM01000020">
    <property type="protein sequence ID" value="OGF13354.1"/>
    <property type="molecule type" value="Genomic_DNA"/>
</dbReference>
<name>A0A1F5RGA7_9BACT</name>
<reference evidence="1 2" key="1">
    <citation type="journal article" date="2016" name="Nat. Commun.">
        <title>Thousands of microbial genomes shed light on interconnected biogeochemical processes in an aquifer system.</title>
        <authorList>
            <person name="Anantharaman K."/>
            <person name="Brown C.T."/>
            <person name="Hug L.A."/>
            <person name="Sharon I."/>
            <person name="Castelle C.J."/>
            <person name="Probst A.J."/>
            <person name="Thomas B.C."/>
            <person name="Singh A."/>
            <person name="Wilkins M.J."/>
            <person name="Karaoz U."/>
            <person name="Brodie E.L."/>
            <person name="Williams K.H."/>
            <person name="Hubbard S.S."/>
            <person name="Banfield J.F."/>
        </authorList>
    </citation>
    <scope>NUCLEOTIDE SEQUENCE [LARGE SCALE GENOMIC DNA]</scope>
</reference>
<proteinExistence type="predicted"/>
<evidence type="ECO:0000313" key="1">
    <source>
        <dbReference type="EMBL" id="OGF13354.1"/>
    </source>
</evidence>
<dbReference type="AlphaFoldDB" id="A0A1F5RGA7"/>
<gene>
    <name evidence="1" type="ORF">A2024_00080</name>
</gene>
<dbReference type="Proteomes" id="UP000177230">
    <property type="component" value="Unassembled WGS sequence"/>
</dbReference>
<sequence>MRKDFAAFLMKQSTKVVCHSRVIGNPGTLTTKGTKDTKFFVIPVKLVLAEAGSRNPGVALPGPHIPYQGVSKRGVFGSELIPALLLAREGNSRVELVVLDLPSFPSLSLY</sequence>
<organism evidence="1 2">
    <name type="scientific">Candidatus Edwardsbacteria bacterium GWF2_54_11</name>
    <dbReference type="NCBI Taxonomy" id="1817851"/>
    <lineage>
        <taxon>Bacteria</taxon>
        <taxon>Candidatus Edwardsiibacteriota</taxon>
    </lineage>
</organism>
<comment type="caution">
    <text evidence="1">The sequence shown here is derived from an EMBL/GenBank/DDBJ whole genome shotgun (WGS) entry which is preliminary data.</text>
</comment>
<accession>A0A1F5RGA7</accession>
<protein>
    <submittedName>
        <fullName evidence="1">Uncharacterized protein</fullName>
    </submittedName>
</protein>
<evidence type="ECO:0000313" key="2">
    <source>
        <dbReference type="Proteomes" id="UP000177230"/>
    </source>
</evidence>